<dbReference type="Pfam" id="PF13517">
    <property type="entry name" value="FG-GAP_3"/>
    <property type="match status" value="1"/>
</dbReference>
<evidence type="ECO:0000256" key="2">
    <source>
        <dbReference type="SAM" id="SignalP"/>
    </source>
</evidence>
<name>A0A4R8FWM1_9RHOB</name>
<organism evidence="3 4">
    <name type="scientific">Rhodovulum visakhapatnamense</name>
    <dbReference type="NCBI Taxonomy" id="364297"/>
    <lineage>
        <taxon>Bacteria</taxon>
        <taxon>Pseudomonadati</taxon>
        <taxon>Pseudomonadota</taxon>
        <taxon>Alphaproteobacteria</taxon>
        <taxon>Rhodobacterales</taxon>
        <taxon>Paracoccaceae</taxon>
        <taxon>Rhodovulum</taxon>
    </lineage>
</organism>
<gene>
    <name evidence="3" type="ORF">EV657_105159</name>
</gene>
<dbReference type="RefSeq" id="WP_243837502.1">
    <property type="nucleotide sequence ID" value="NZ_SOEB01000005.1"/>
</dbReference>
<accession>A0A4R8FWM1</accession>
<dbReference type="SUPFAM" id="SSF69318">
    <property type="entry name" value="Integrin alpha N-terminal domain"/>
    <property type="match status" value="1"/>
</dbReference>
<proteinExistence type="predicted"/>
<comment type="caution">
    <text evidence="3">The sequence shown here is derived from an EMBL/GenBank/DDBJ whole genome shotgun (WGS) entry which is preliminary data.</text>
</comment>
<dbReference type="EMBL" id="SOEB01000005">
    <property type="protein sequence ID" value="TDX31311.1"/>
    <property type="molecule type" value="Genomic_DNA"/>
</dbReference>
<dbReference type="InterPro" id="IPR028994">
    <property type="entry name" value="Integrin_alpha_N"/>
</dbReference>
<protein>
    <submittedName>
        <fullName evidence="3">VCBS repeat protein</fullName>
    </submittedName>
</protein>
<feature type="signal peptide" evidence="2">
    <location>
        <begin position="1"/>
        <end position="21"/>
    </location>
</feature>
<evidence type="ECO:0000313" key="4">
    <source>
        <dbReference type="Proteomes" id="UP000295484"/>
    </source>
</evidence>
<feature type="chain" id="PRO_5020338630" evidence="2">
    <location>
        <begin position="22"/>
        <end position="239"/>
    </location>
</feature>
<dbReference type="AlphaFoldDB" id="A0A4R8FWM1"/>
<evidence type="ECO:0000313" key="3">
    <source>
        <dbReference type="EMBL" id="TDX31311.1"/>
    </source>
</evidence>
<keyword evidence="1 2" id="KW-0732">Signal</keyword>
<dbReference type="Proteomes" id="UP000295484">
    <property type="component" value="Unassembled WGS sequence"/>
</dbReference>
<evidence type="ECO:0000256" key="1">
    <source>
        <dbReference type="ARBA" id="ARBA00022729"/>
    </source>
</evidence>
<sequence>MRGAALLVAALLLAGALPASARDGASARIAAARYADPTARYDHGVLGDGLEWGSLVLRLSKGGTRRIVLPDTRVFEDLAPRLADLDGDGAPEVLAVETDLARGARLSVYGADGLIAATPFLGQPYRWLAPAGAADLDGDGRVEIAYVDRPHRARVLRIWRLEAGRLVPVAVAEGLTNHRIGDDVISGGLRTCGGTPELLLADPDWQRVIAVRLSGGQVSRRALPHPASPAGFAAAAACR</sequence>
<reference evidence="3 4" key="1">
    <citation type="submission" date="2019-03" db="EMBL/GenBank/DDBJ databases">
        <title>Genomic Encyclopedia of Type Strains, Phase IV (KMG-IV): sequencing the most valuable type-strain genomes for metagenomic binning, comparative biology and taxonomic classification.</title>
        <authorList>
            <person name="Goeker M."/>
        </authorList>
    </citation>
    <scope>NUCLEOTIDE SEQUENCE [LARGE SCALE GENOMIC DNA]</scope>
    <source>
        <strain evidence="3 4">JA181</strain>
    </source>
</reference>
<dbReference type="InterPro" id="IPR013517">
    <property type="entry name" value="FG-GAP"/>
</dbReference>